<organism evidence="2 3">
    <name type="scientific">Aphis craccivora</name>
    <name type="common">Cowpea aphid</name>
    <dbReference type="NCBI Taxonomy" id="307492"/>
    <lineage>
        <taxon>Eukaryota</taxon>
        <taxon>Metazoa</taxon>
        <taxon>Ecdysozoa</taxon>
        <taxon>Arthropoda</taxon>
        <taxon>Hexapoda</taxon>
        <taxon>Insecta</taxon>
        <taxon>Pterygota</taxon>
        <taxon>Neoptera</taxon>
        <taxon>Paraneoptera</taxon>
        <taxon>Hemiptera</taxon>
        <taxon>Sternorrhyncha</taxon>
        <taxon>Aphidomorpha</taxon>
        <taxon>Aphidoidea</taxon>
        <taxon>Aphididae</taxon>
        <taxon>Aphidini</taxon>
        <taxon>Aphis</taxon>
        <taxon>Aphis</taxon>
    </lineage>
</organism>
<sequence length="363" mass="40777">MIGSGLVSNMDISSVTFMLRVKLQLIEINVYLATRINFSDLHFDFLMGVSTIGKIIRKTCEVLWTKAFYSKTQFPNYVGAVDGKHIRLKCPPRSDVGSYGKENDCNIFKKSLFGKKLYANKINFPEPQCLPEDDGGTPQPYVLGADEAFALNTNLLRSFPGRSLNNERQPDFGVGITKACCILHNFVRRRDGYCLEDAQTCDMEDTNERIGVGNSTSVAKEVRDYFANYFNKPMNALSWQNKEATKLLDLLRTIIGKLNSDLEKLQQKTKTLSDASINEIMSSKNLSAPQTVLTCEIIKTSKNQNKKNSSSTYVLLREQDILPLPCPCTIRNLEDFGGKVPTTGLKANHGLIFLFQRFADNFT</sequence>
<name>A0A6G0Y1H4_APHCR</name>
<proteinExistence type="predicted"/>
<comment type="caution">
    <text evidence="2">The sequence shown here is derived from an EMBL/GenBank/DDBJ whole genome shotgun (WGS) entry which is preliminary data.</text>
</comment>
<dbReference type="AlphaFoldDB" id="A0A6G0Y1H4"/>
<evidence type="ECO:0000313" key="2">
    <source>
        <dbReference type="EMBL" id="KAF0747577.1"/>
    </source>
</evidence>
<evidence type="ECO:0000256" key="1">
    <source>
        <dbReference type="SAM" id="Coils"/>
    </source>
</evidence>
<reference evidence="2 3" key="1">
    <citation type="submission" date="2019-08" db="EMBL/GenBank/DDBJ databases">
        <title>Whole genome of Aphis craccivora.</title>
        <authorList>
            <person name="Voronova N.V."/>
            <person name="Shulinski R.S."/>
            <person name="Bandarenka Y.V."/>
            <person name="Zhorov D.G."/>
            <person name="Warner D."/>
        </authorList>
    </citation>
    <scope>NUCLEOTIDE SEQUENCE [LARGE SCALE GENOMIC DNA]</scope>
    <source>
        <strain evidence="2">180601</strain>
        <tissue evidence="2">Whole Body</tissue>
    </source>
</reference>
<dbReference type="EMBL" id="VUJU01006794">
    <property type="protein sequence ID" value="KAF0747577.1"/>
    <property type="molecule type" value="Genomic_DNA"/>
</dbReference>
<gene>
    <name evidence="2" type="ORF">FWK35_00024626</name>
</gene>
<keyword evidence="1" id="KW-0175">Coiled coil</keyword>
<evidence type="ECO:0000313" key="3">
    <source>
        <dbReference type="Proteomes" id="UP000478052"/>
    </source>
</evidence>
<feature type="coiled-coil region" evidence="1">
    <location>
        <begin position="248"/>
        <end position="275"/>
    </location>
</feature>
<keyword evidence="3" id="KW-1185">Reference proteome</keyword>
<accession>A0A6G0Y1H4</accession>
<protein>
    <submittedName>
        <fullName evidence="2">Protein ALP1-like</fullName>
    </submittedName>
</protein>
<dbReference type="Proteomes" id="UP000478052">
    <property type="component" value="Unassembled WGS sequence"/>
</dbReference>
<dbReference type="OrthoDB" id="6571700at2759"/>